<evidence type="ECO:0000256" key="9">
    <source>
        <dbReference type="ARBA" id="ARBA00023065"/>
    </source>
</evidence>
<keyword evidence="3" id="KW-0813">Transport</keyword>
<proteinExistence type="inferred from homology"/>
<keyword evidence="4" id="KW-0633">Potassium transport</keyword>
<dbReference type="GO" id="GO:0005267">
    <property type="term" value="F:potassium channel activity"/>
    <property type="evidence" value="ECO:0007669"/>
    <property type="project" value="UniProtKB-KW"/>
</dbReference>
<feature type="transmembrane region" description="Helical" evidence="13">
    <location>
        <begin position="106"/>
        <end position="123"/>
    </location>
</feature>
<dbReference type="RefSeq" id="WP_252767319.1">
    <property type="nucleotide sequence ID" value="NZ_CP097119.1"/>
</dbReference>
<evidence type="ECO:0000256" key="11">
    <source>
        <dbReference type="ARBA" id="ARBA00023303"/>
    </source>
</evidence>
<sequence length="199" mass="22796">MNKSRLEAFTDAIIAIIVTIMILELKAPENPHFVALFEEAPYFFAYIVSALFIAVAWYNQHYMFMLATHISKKIYWLNNLWLFSMSLIPVSTAWVGRYINDPDPEIFYLLVFALWSYAYLLLSKAIADELEKTGGPAAKVRSMFIYRFIGSVWFPVILVVLIVVVFFFPPAGLFIGFIEVILNGIRTNDDSDKLDQASN</sequence>
<comment type="similarity">
    <text evidence="2">Belongs to the TMEM175 family.</text>
</comment>
<evidence type="ECO:0000256" key="8">
    <source>
        <dbReference type="ARBA" id="ARBA00022989"/>
    </source>
</evidence>
<evidence type="ECO:0000256" key="12">
    <source>
        <dbReference type="ARBA" id="ARBA00034430"/>
    </source>
</evidence>
<dbReference type="GO" id="GO:0015252">
    <property type="term" value="F:proton channel activity"/>
    <property type="evidence" value="ECO:0007669"/>
    <property type="project" value="InterPro"/>
</dbReference>
<feature type="transmembrane region" description="Helical" evidence="13">
    <location>
        <begin position="40"/>
        <end position="59"/>
    </location>
</feature>
<protein>
    <submittedName>
        <fullName evidence="14">TMEM175 family protein</fullName>
    </submittedName>
</protein>
<feature type="transmembrane region" description="Helical" evidence="13">
    <location>
        <begin position="12"/>
        <end position="28"/>
    </location>
</feature>
<dbReference type="EMBL" id="CP097119">
    <property type="protein sequence ID" value="USS89772.1"/>
    <property type="molecule type" value="Genomic_DNA"/>
</dbReference>
<dbReference type="GO" id="GO:0016020">
    <property type="term" value="C:membrane"/>
    <property type="evidence" value="ECO:0007669"/>
    <property type="project" value="UniProtKB-SubCell"/>
</dbReference>
<dbReference type="Proteomes" id="UP001055911">
    <property type="component" value="Chromosome"/>
</dbReference>
<keyword evidence="10 13" id="KW-0472">Membrane</keyword>
<keyword evidence="15" id="KW-1185">Reference proteome</keyword>
<evidence type="ECO:0000256" key="5">
    <source>
        <dbReference type="ARBA" id="ARBA00022692"/>
    </source>
</evidence>
<evidence type="ECO:0000256" key="6">
    <source>
        <dbReference type="ARBA" id="ARBA00022826"/>
    </source>
</evidence>
<dbReference type="InterPro" id="IPR010617">
    <property type="entry name" value="TMEM175-like"/>
</dbReference>
<keyword evidence="6" id="KW-0631">Potassium channel</keyword>
<evidence type="ECO:0000256" key="2">
    <source>
        <dbReference type="ARBA" id="ARBA00006920"/>
    </source>
</evidence>
<name>A0A9Q8ZSL6_9LACO</name>
<evidence type="ECO:0000256" key="1">
    <source>
        <dbReference type="ARBA" id="ARBA00004141"/>
    </source>
</evidence>
<comment type="subcellular location">
    <subcellularLocation>
        <location evidence="1">Membrane</location>
        <topology evidence="1">Multi-pass membrane protein</topology>
    </subcellularLocation>
</comment>
<dbReference type="AlphaFoldDB" id="A0A9Q8ZSL6"/>
<keyword evidence="11" id="KW-0407">Ion channel</keyword>
<dbReference type="Pfam" id="PF06736">
    <property type="entry name" value="TMEM175"/>
    <property type="match status" value="1"/>
</dbReference>
<evidence type="ECO:0000256" key="13">
    <source>
        <dbReference type="SAM" id="Phobius"/>
    </source>
</evidence>
<feature type="transmembrane region" description="Helical" evidence="13">
    <location>
        <begin position="80"/>
        <end position="100"/>
    </location>
</feature>
<evidence type="ECO:0000256" key="3">
    <source>
        <dbReference type="ARBA" id="ARBA00022448"/>
    </source>
</evidence>
<gene>
    <name evidence="14" type="ORF">M3M40_03015</name>
</gene>
<keyword evidence="9" id="KW-0406">Ion transport</keyword>
<keyword evidence="8 13" id="KW-1133">Transmembrane helix</keyword>
<evidence type="ECO:0000256" key="4">
    <source>
        <dbReference type="ARBA" id="ARBA00022538"/>
    </source>
</evidence>
<reference evidence="14" key="1">
    <citation type="submission" date="2022-05" db="EMBL/GenBank/DDBJ databases">
        <authorList>
            <person name="Oliphant S.A."/>
            <person name="Watson-Haigh N.S."/>
            <person name="Sumby K.M."/>
            <person name="Gardner J.M."/>
            <person name="Jiranek V."/>
        </authorList>
    </citation>
    <scope>NUCLEOTIDE SEQUENCE</scope>
    <source>
        <strain evidence="14">KI4_B1</strain>
    </source>
</reference>
<organism evidence="14 15">
    <name type="scientific">Fructilactobacillus cliffordii</name>
    <dbReference type="NCBI Taxonomy" id="2940299"/>
    <lineage>
        <taxon>Bacteria</taxon>
        <taxon>Bacillati</taxon>
        <taxon>Bacillota</taxon>
        <taxon>Bacilli</taxon>
        <taxon>Lactobacillales</taxon>
        <taxon>Lactobacillaceae</taxon>
        <taxon>Fructilactobacillus</taxon>
    </lineage>
</organism>
<comment type="catalytic activity">
    <reaction evidence="12">
        <text>K(+)(in) = K(+)(out)</text>
        <dbReference type="Rhea" id="RHEA:29463"/>
        <dbReference type="ChEBI" id="CHEBI:29103"/>
    </reaction>
</comment>
<evidence type="ECO:0000256" key="10">
    <source>
        <dbReference type="ARBA" id="ARBA00023136"/>
    </source>
</evidence>
<evidence type="ECO:0000256" key="7">
    <source>
        <dbReference type="ARBA" id="ARBA00022958"/>
    </source>
</evidence>
<evidence type="ECO:0000313" key="14">
    <source>
        <dbReference type="EMBL" id="USS89772.1"/>
    </source>
</evidence>
<evidence type="ECO:0000313" key="15">
    <source>
        <dbReference type="Proteomes" id="UP001055911"/>
    </source>
</evidence>
<feature type="transmembrane region" description="Helical" evidence="13">
    <location>
        <begin position="144"/>
        <end position="168"/>
    </location>
</feature>
<keyword evidence="7" id="KW-0630">Potassium</keyword>
<keyword evidence="5 13" id="KW-0812">Transmembrane</keyword>
<accession>A0A9Q8ZSL6</accession>